<reference evidence="3" key="1">
    <citation type="journal article" date="2020" name="mSystems">
        <title>Genome- and Community-Level Interaction Insights into Carbon Utilization and Element Cycling Functions of Hydrothermarchaeota in Hydrothermal Sediment.</title>
        <authorList>
            <person name="Zhou Z."/>
            <person name="Liu Y."/>
            <person name="Xu W."/>
            <person name="Pan J."/>
            <person name="Luo Z.H."/>
            <person name="Li M."/>
        </authorList>
    </citation>
    <scope>NUCLEOTIDE SEQUENCE [LARGE SCALE GENOMIC DNA]</scope>
    <source>
        <strain evidence="3">SpSt-902</strain>
    </source>
</reference>
<accession>A0A7C3QZM6</accession>
<protein>
    <recommendedName>
        <fullName evidence="2">Tyr recombinase domain-containing protein</fullName>
    </recommendedName>
</protein>
<gene>
    <name evidence="3" type="ORF">ENX03_06065</name>
</gene>
<dbReference type="AlphaFoldDB" id="A0A7C3QZM6"/>
<dbReference type="GO" id="GO:0015074">
    <property type="term" value="P:DNA integration"/>
    <property type="evidence" value="ECO:0007669"/>
    <property type="project" value="InterPro"/>
</dbReference>
<feature type="domain" description="Tyr recombinase" evidence="2">
    <location>
        <begin position="62"/>
        <end position="141"/>
    </location>
</feature>
<organism evidence="3">
    <name type="scientific">Leptospirillum ferriphilum</name>
    <dbReference type="NCBI Taxonomy" id="178606"/>
    <lineage>
        <taxon>Bacteria</taxon>
        <taxon>Pseudomonadati</taxon>
        <taxon>Nitrospirota</taxon>
        <taxon>Nitrospiria</taxon>
        <taxon>Nitrospirales</taxon>
        <taxon>Nitrospiraceae</taxon>
        <taxon>Leptospirillum</taxon>
    </lineage>
</organism>
<sequence>MPLVQYRDEKISEGSAANTARLNLAIISHLFEIARKKWGMEGLANPVKSIRVPPPPKGRDRRLLPGEEELLMEACDSYKGDMPHIVRLAIETGMCRGEIAAMTGEMVDTKQRTITLLETMNGEKRIVPLSREAVRILSAFSRRIDRNIWGMTPDAITRAFLLILKRGREAYEKDCKEKRSKPDPKLFSDITLGKRSTLATSFLKVSESEGPSESYSFSTMSKSRINPPDKIFCCAEMSLSTR</sequence>
<dbReference type="Gene3D" id="1.10.443.10">
    <property type="entry name" value="Intergrase catalytic core"/>
    <property type="match status" value="1"/>
</dbReference>
<dbReference type="InterPro" id="IPR011010">
    <property type="entry name" value="DNA_brk_join_enz"/>
</dbReference>
<dbReference type="InterPro" id="IPR002104">
    <property type="entry name" value="Integrase_catalytic"/>
</dbReference>
<name>A0A7C3QZM6_9BACT</name>
<keyword evidence="1" id="KW-0233">DNA recombination</keyword>
<dbReference type="EMBL" id="DTMM01000117">
    <property type="protein sequence ID" value="HFT93494.1"/>
    <property type="molecule type" value="Genomic_DNA"/>
</dbReference>
<comment type="caution">
    <text evidence="3">The sequence shown here is derived from an EMBL/GenBank/DDBJ whole genome shotgun (WGS) entry which is preliminary data.</text>
</comment>
<evidence type="ECO:0000259" key="2">
    <source>
        <dbReference type="Pfam" id="PF00589"/>
    </source>
</evidence>
<evidence type="ECO:0000256" key="1">
    <source>
        <dbReference type="ARBA" id="ARBA00023172"/>
    </source>
</evidence>
<dbReference type="GO" id="GO:0006310">
    <property type="term" value="P:DNA recombination"/>
    <property type="evidence" value="ECO:0007669"/>
    <property type="project" value="UniProtKB-KW"/>
</dbReference>
<dbReference type="InterPro" id="IPR013762">
    <property type="entry name" value="Integrase-like_cat_sf"/>
</dbReference>
<evidence type="ECO:0000313" key="3">
    <source>
        <dbReference type="EMBL" id="HFT93494.1"/>
    </source>
</evidence>
<dbReference type="Pfam" id="PF00589">
    <property type="entry name" value="Phage_integrase"/>
    <property type="match status" value="1"/>
</dbReference>
<proteinExistence type="predicted"/>
<dbReference type="SUPFAM" id="SSF56349">
    <property type="entry name" value="DNA breaking-rejoining enzymes"/>
    <property type="match status" value="1"/>
</dbReference>
<dbReference type="GO" id="GO:0003677">
    <property type="term" value="F:DNA binding"/>
    <property type="evidence" value="ECO:0007669"/>
    <property type="project" value="InterPro"/>
</dbReference>